<reference evidence="2" key="1">
    <citation type="journal article" date="2020" name="Stud. Mycol.">
        <title>101 Dothideomycetes genomes: a test case for predicting lifestyles and emergence of pathogens.</title>
        <authorList>
            <person name="Haridas S."/>
            <person name="Albert R."/>
            <person name="Binder M."/>
            <person name="Bloem J."/>
            <person name="Labutti K."/>
            <person name="Salamov A."/>
            <person name="Andreopoulos B."/>
            <person name="Baker S."/>
            <person name="Barry K."/>
            <person name="Bills G."/>
            <person name="Bluhm B."/>
            <person name="Cannon C."/>
            <person name="Castanera R."/>
            <person name="Culley D."/>
            <person name="Daum C."/>
            <person name="Ezra D."/>
            <person name="Gonzalez J."/>
            <person name="Henrissat B."/>
            <person name="Kuo A."/>
            <person name="Liang C."/>
            <person name="Lipzen A."/>
            <person name="Lutzoni F."/>
            <person name="Magnuson J."/>
            <person name="Mondo S."/>
            <person name="Nolan M."/>
            <person name="Ohm R."/>
            <person name="Pangilinan J."/>
            <person name="Park H.-J."/>
            <person name="Ramirez L."/>
            <person name="Alfaro M."/>
            <person name="Sun H."/>
            <person name="Tritt A."/>
            <person name="Yoshinaga Y."/>
            <person name="Zwiers L.-H."/>
            <person name="Turgeon B."/>
            <person name="Goodwin S."/>
            <person name="Spatafora J."/>
            <person name="Crous P."/>
            <person name="Grigoriev I."/>
        </authorList>
    </citation>
    <scope>NUCLEOTIDE SEQUENCE</scope>
    <source>
        <strain evidence="2">CBS 113979</strain>
    </source>
</reference>
<dbReference type="AlphaFoldDB" id="A0A6G1HD01"/>
<organism evidence="2 3">
    <name type="scientific">Aulographum hederae CBS 113979</name>
    <dbReference type="NCBI Taxonomy" id="1176131"/>
    <lineage>
        <taxon>Eukaryota</taxon>
        <taxon>Fungi</taxon>
        <taxon>Dikarya</taxon>
        <taxon>Ascomycota</taxon>
        <taxon>Pezizomycotina</taxon>
        <taxon>Dothideomycetes</taxon>
        <taxon>Pleosporomycetidae</taxon>
        <taxon>Aulographales</taxon>
        <taxon>Aulographaceae</taxon>
    </lineage>
</organism>
<dbReference type="Proteomes" id="UP000800041">
    <property type="component" value="Unassembled WGS sequence"/>
</dbReference>
<dbReference type="EMBL" id="ML977140">
    <property type="protein sequence ID" value="KAF1990944.1"/>
    <property type="molecule type" value="Genomic_DNA"/>
</dbReference>
<accession>A0A6G1HD01</accession>
<evidence type="ECO:0000313" key="2">
    <source>
        <dbReference type="EMBL" id="KAF1990944.1"/>
    </source>
</evidence>
<gene>
    <name evidence="2" type="ORF">K402DRAFT_417029</name>
</gene>
<proteinExistence type="predicted"/>
<feature type="compositionally biased region" description="Low complexity" evidence="1">
    <location>
        <begin position="131"/>
        <end position="173"/>
    </location>
</feature>
<feature type="region of interest" description="Disordered" evidence="1">
    <location>
        <begin position="130"/>
        <end position="173"/>
    </location>
</feature>
<keyword evidence="3" id="KW-1185">Reference proteome</keyword>
<protein>
    <submittedName>
        <fullName evidence="2">Uncharacterized protein</fullName>
    </submittedName>
</protein>
<sequence>MCDAGPLLNNITQTYGCGLDISSRNGTTIPSPVISSFQSCCQSESVHTLDCSSGQTIWCEVPEHNVTGDPDHGPDPAINNCIFNVWQRYNPQGESYPVGMTSWCMLQTYTCEGEHYTDFGCPGWDPDNPHSTSSLSSASTMSPSSTTMTSESTTSSVSSTAGSATATGSSAARTPRKTSVSFLHLVGLLVITSLLATNQAT</sequence>
<evidence type="ECO:0000313" key="3">
    <source>
        <dbReference type="Proteomes" id="UP000800041"/>
    </source>
</evidence>
<name>A0A6G1HD01_9PEZI</name>
<evidence type="ECO:0000256" key="1">
    <source>
        <dbReference type="SAM" id="MobiDB-lite"/>
    </source>
</evidence>